<name>A0A8J3F1Q0_9BACI</name>
<sequence>MNKGIVLKINSHSVIVLTPDGEYLKCKRLLSSYTIGEEIQFPNYAVIVNNKVKKIIPKLVPVMIASALILMSFVLVDFNKKRVLAAGYVNIESKAKVSLILDKQLKVIALKAKNDQGKKIIAELKDWEKESVKDVTEKLIVELEENEIIQHDEKVSISGSMDKKFSNEQKKLSKEIDHIKQSNAHFENEQPVKEVPKNKDAKNKKDKKNGISKQPSNKFNTIKHETKNDSKTVVKQVDQKGNKNKEKQNHSNSGNGSNKNHQENKKQQENKHNHDDKKNDSSKKNKKNDNRWHQIGKGNHHSNDRKQNAQNHRKDDSNNQRDNRYNKGHDRGQNKY</sequence>
<evidence type="ECO:0000313" key="10">
    <source>
        <dbReference type="Proteomes" id="UP000626244"/>
    </source>
</evidence>
<evidence type="ECO:0000256" key="3">
    <source>
        <dbReference type="ARBA" id="ARBA00022692"/>
    </source>
</evidence>
<evidence type="ECO:0000256" key="6">
    <source>
        <dbReference type="SAM" id="MobiDB-lite"/>
    </source>
</evidence>
<keyword evidence="4 7" id="KW-1133">Transmembrane helix</keyword>
<comment type="subcellular location">
    <subcellularLocation>
        <location evidence="1">Cell membrane</location>
        <topology evidence="1">Single-pass membrane protein</topology>
    </subcellularLocation>
</comment>
<dbReference type="InterPro" id="IPR024449">
    <property type="entry name" value="Anti-sigma_RsgI_N"/>
</dbReference>
<feature type="compositionally biased region" description="Polar residues" evidence="6">
    <location>
        <begin position="211"/>
        <end position="220"/>
    </location>
</feature>
<protein>
    <submittedName>
        <fullName evidence="9">Membrane protein</fullName>
    </submittedName>
</protein>
<feature type="domain" description="RsgI N-terminal anti-sigma" evidence="8">
    <location>
        <begin position="2"/>
        <end position="50"/>
    </location>
</feature>
<dbReference type="OrthoDB" id="9800626at2"/>
<feature type="compositionally biased region" description="Low complexity" evidence="6">
    <location>
        <begin position="250"/>
        <end position="259"/>
    </location>
</feature>
<evidence type="ECO:0000256" key="5">
    <source>
        <dbReference type="ARBA" id="ARBA00023136"/>
    </source>
</evidence>
<keyword evidence="5 7" id="KW-0472">Membrane</keyword>
<organism evidence="9 10">
    <name type="scientific">Gottfriedia solisilvae</name>
    <dbReference type="NCBI Taxonomy" id="1516104"/>
    <lineage>
        <taxon>Bacteria</taxon>
        <taxon>Bacillati</taxon>
        <taxon>Bacillota</taxon>
        <taxon>Bacilli</taxon>
        <taxon>Bacillales</taxon>
        <taxon>Bacillaceae</taxon>
        <taxon>Gottfriedia</taxon>
    </lineage>
</organism>
<dbReference type="AlphaFoldDB" id="A0A8J3F1Q0"/>
<proteinExistence type="predicted"/>
<reference evidence="10" key="1">
    <citation type="journal article" date="2019" name="Int. J. Syst. Evol. Microbiol.">
        <title>The Global Catalogue of Microorganisms (GCM) 10K type strain sequencing project: providing services to taxonomists for standard genome sequencing and annotation.</title>
        <authorList>
            <consortium name="The Broad Institute Genomics Platform"/>
            <consortium name="The Broad Institute Genome Sequencing Center for Infectious Disease"/>
            <person name="Wu L."/>
            <person name="Ma J."/>
        </authorList>
    </citation>
    <scope>NUCLEOTIDE SEQUENCE [LARGE SCALE GENOMIC DNA]</scope>
    <source>
        <strain evidence="10">CGMCC 1.14993</strain>
    </source>
</reference>
<dbReference type="Proteomes" id="UP000626244">
    <property type="component" value="Unassembled WGS sequence"/>
</dbReference>
<dbReference type="PROSITE" id="PS51849">
    <property type="entry name" value="RSGI_N"/>
    <property type="match status" value="1"/>
</dbReference>
<feature type="compositionally biased region" description="Basic and acidic residues" evidence="6">
    <location>
        <begin position="181"/>
        <end position="203"/>
    </location>
</feature>
<feature type="region of interest" description="Disordered" evidence="6">
    <location>
        <begin position="181"/>
        <end position="336"/>
    </location>
</feature>
<feature type="compositionally biased region" description="Basic and acidic residues" evidence="6">
    <location>
        <begin position="260"/>
        <end position="292"/>
    </location>
</feature>
<dbReference type="Pfam" id="PF12791">
    <property type="entry name" value="RsgI_N"/>
    <property type="match status" value="1"/>
</dbReference>
<evidence type="ECO:0000259" key="8">
    <source>
        <dbReference type="PROSITE" id="PS51849"/>
    </source>
</evidence>
<comment type="caution">
    <text evidence="9">The sequence shown here is derived from an EMBL/GenBank/DDBJ whole genome shotgun (WGS) entry which is preliminary data.</text>
</comment>
<evidence type="ECO:0000256" key="1">
    <source>
        <dbReference type="ARBA" id="ARBA00004162"/>
    </source>
</evidence>
<dbReference type="RefSeq" id="WP_088001464.1">
    <property type="nucleotide sequence ID" value="NZ_BMHB01000002.1"/>
</dbReference>
<evidence type="ECO:0000313" key="9">
    <source>
        <dbReference type="EMBL" id="GGI16876.1"/>
    </source>
</evidence>
<evidence type="ECO:0000256" key="4">
    <source>
        <dbReference type="ARBA" id="ARBA00022989"/>
    </source>
</evidence>
<dbReference type="EMBL" id="BMHB01000002">
    <property type="protein sequence ID" value="GGI16876.1"/>
    <property type="molecule type" value="Genomic_DNA"/>
</dbReference>
<keyword evidence="3 7" id="KW-0812">Transmembrane</keyword>
<feature type="compositionally biased region" description="Basic and acidic residues" evidence="6">
    <location>
        <begin position="222"/>
        <end position="249"/>
    </location>
</feature>
<accession>A0A8J3F1Q0</accession>
<feature type="compositionally biased region" description="Basic and acidic residues" evidence="6">
    <location>
        <begin position="301"/>
        <end position="336"/>
    </location>
</feature>
<dbReference type="GO" id="GO:0005886">
    <property type="term" value="C:plasma membrane"/>
    <property type="evidence" value="ECO:0007669"/>
    <property type="project" value="UniProtKB-SubCell"/>
</dbReference>
<dbReference type="Pfam" id="PF23750">
    <property type="entry name" value="RsgI_M"/>
    <property type="match status" value="1"/>
</dbReference>
<keyword evidence="2" id="KW-1003">Cell membrane</keyword>
<gene>
    <name evidence="9" type="ORF">GCM10007380_35150</name>
</gene>
<evidence type="ECO:0000256" key="2">
    <source>
        <dbReference type="ARBA" id="ARBA00022475"/>
    </source>
</evidence>
<evidence type="ECO:0000256" key="7">
    <source>
        <dbReference type="SAM" id="Phobius"/>
    </source>
</evidence>
<keyword evidence="10" id="KW-1185">Reference proteome</keyword>
<dbReference type="InterPro" id="IPR055431">
    <property type="entry name" value="RsgI_M"/>
</dbReference>
<feature type="transmembrane region" description="Helical" evidence="7">
    <location>
        <begin position="59"/>
        <end position="76"/>
    </location>
</feature>